<feature type="transmembrane region" description="Helical" evidence="7">
    <location>
        <begin position="351"/>
        <end position="375"/>
    </location>
</feature>
<comment type="subcellular location">
    <subcellularLocation>
        <location evidence="1">Cell membrane</location>
        <topology evidence="1">Multi-pass membrane protein</topology>
    </subcellularLocation>
</comment>
<evidence type="ECO:0000259" key="8">
    <source>
        <dbReference type="Pfam" id="PF03176"/>
    </source>
</evidence>
<feature type="transmembrane region" description="Helical" evidence="7">
    <location>
        <begin position="325"/>
        <end position="345"/>
    </location>
</feature>
<accession>A0ABV5WAF8</accession>
<comment type="caution">
    <text evidence="9">The sequence shown here is derived from an EMBL/GenBank/DDBJ whole genome shotgun (WGS) entry which is preliminary data.</text>
</comment>
<feature type="transmembrane region" description="Helical" evidence="7">
    <location>
        <begin position="250"/>
        <end position="272"/>
    </location>
</feature>
<proteinExistence type="inferred from homology"/>
<dbReference type="PANTHER" id="PTHR33406">
    <property type="entry name" value="MEMBRANE PROTEIN MJ1562-RELATED"/>
    <property type="match status" value="1"/>
</dbReference>
<organism evidence="9 10">
    <name type="scientific">Ectobacillus funiculus</name>
    <dbReference type="NCBI Taxonomy" id="137993"/>
    <lineage>
        <taxon>Bacteria</taxon>
        <taxon>Bacillati</taxon>
        <taxon>Bacillota</taxon>
        <taxon>Bacilli</taxon>
        <taxon>Bacillales</taxon>
        <taxon>Bacillaceae</taxon>
        <taxon>Ectobacillus</taxon>
    </lineage>
</organism>
<evidence type="ECO:0000256" key="3">
    <source>
        <dbReference type="ARBA" id="ARBA00022475"/>
    </source>
</evidence>
<dbReference type="Pfam" id="PF03176">
    <property type="entry name" value="MMPL"/>
    <property type="match status" value="1"/>
</dbReference>
<evidence type="ECO:0000313" key="10">
    <source>
        <dbReference type="Proteomes" id="UP001589609"/>
    </source>
</evidence>
<evidence type="ECO:0000256" key="2">
    <source>
        <dbReference type="ARBA" id="ARBA00010157"/>
    </source>
</evidence>
<feature type="transmembrane region" description="Helical" evidence="7">
    <location>
        <begin position="224"/>
        <end position="243"/>
    </location>
</feature>
<feature type="transmembrane region" description="Helical" evidence="7">
    <location>
        <begin position="284"/>
        <end position="304"/>
    </location>
</feature>
<keyword evidence="6 7" id="KW-0472">Membrane</keyword>
<gene>
    <name evidence="9" type="ORF">ACFFMS_02340</name>
</gene>
<dbReference type="SUPFAM" id="SSF82866">
    <property type="entry name" value="Multidrug efflux transporter AcrB transmembrane domain"/>
    <property type="match status" value="1"/>
</dbReference>
<protein>
    <submittedName>
        <fullName evidence="9">MMPL family transporter</fullName>
    </submittedName>
</protein>
<dbReference type="InterPro" id="IPR004869">
    <property type="entry name" value="MMPL_dom"/>
</dbReference>
<name>A0ABV5WAF8_9BACI</name>
<keyword evidence="5 7" id="KW-1133">Transmembrane helix</keyword>
<dbReference type="RefSeq" id="WP_379947702.1">
    <property type="nucleotide sequence ID" value="NZ_JBHMAF010000010.1"/>
</dbReference>
<feature type="transmembrane region" description="Helical" evidence="7">
    <location>
        <begin position="20"/>
        <end position="36"/>
    </location>
</feature>
<evidence type="ECO:0000313" key="9">
    <source>
        <dbReference type="EMBL" id="MFB9757385.1"/>
    </source>
</evidence>
<comment type="similarity">
    <text evidence="2">Belongs to the resistance-nodulation-cell division (RND) (TC 2.A.6) family. MmpL subfamily.</text>
</comment>
<evidence type="ECO:0000256" key="4">
    <source>
        <dbReference type="ARBA" id="ARBA00022692"/>
    </source>
</evidence>
<dbReference type="PANTHER" id="PTHR33406:SF6">
    <property type="entry name" value="MEMBRANE PROTEIN YDGH-RELATED"/>
    <property type="match status" value="1"/>
</dbReference>
<dbReference type="Gene3D" id="1.20.1640.10">
    <property type="entry name" value="Multidrug efflux transporter AcrB transmembrane domain"/>
    <property type="match status" value="1"/>
</dbReference>
<reference evidence="9 10" key="1">
    <citation type="submission" date="2024-09" db="EMBL/GenBank/DDBJ databases">
        <authorList>
            <person name="Sun Q."/>
            <person name="Mori K."/>
        </authorList>
    </citation>
    <scope>NUCLEOTIDE SEQUENCE [LARGE SCALE GENOMIC DNA]</scope>
    <source>
        <strain evidence="9 10">JCM 11201</strain>
    </source>
</reference>
<dbReference type="InterPro" id="IPR050545">
    <property type="entry name" value="Mycobact_MmpL"/>
</dbReference>
<dbReference type="Proteomes" id="UP001589609">
    <property type="component" value="Unassembled WGS sequence"/>
</dbReference>
<evidence type="ECO:0000256" key="5">
    <source>
        <dbReference type="ARBA" id="ARBA00022989"/>
    </source>
</evidence>
<keyword evidence="10" id="KW-1185">Reference proteome</keyword>
<sequence length="406" mass="44601">MARKIKAALGQFSLSKPFRALLFVAIIVVPLLVSYNDKLSFNSLSEIGESYESVKGFNTIADSFGPGEVMPVQVVIESEKNLDSAEGFAAMASRLESLTDGLGQSVEGLQEVSKGLGSAQDYLGKLTNNTDPEMSGFYVPSEALESSDFQQVFDRYLSTDKKVAKFEVVLKHNPYSDQALRASREVKTTVERAIARTELKGANYGVSGMSASSSDMLAASDKDYSQTVIYMIIGVSIILIILLRSIIMPLYLVVSLLLCFYSSLAINEVIFVDILGYDGINWTMPFFGFVLLMALGVDYSIFLMDRFNEYKEMPVGEAILTAMRNMGTVIFSAVIILGGTFAAMYPAGVLSLAQIATIVLAGLVLYAFVFLPFFVPVMVKVFGRANWFPFDRNQEMRKNNNQDISG</sequence>
<keyword evidence="4 7" id="KW-0812">Transmembrane</keyword>
<keyword evidence="3" id="KW-1003">Cell membrane</keyword>
<feature type="domain" description="Membrane transport protein MMPL" evidence="8">
    <location>
        <begin position="100"/>
        <end position="395"/>
    </location>
</feature>
<evidence type="ECO:0000256" key="7">
    <source>
        <dbReference type="SAM" id="Phobius"/>
    </source>
</evidence>
<dbReference type="EMBL" id="JBHMAF010000010">
    <property type="protein sequence ID" value="MFB9757385.1"/>
    <property type="molecule type" value="Genomic_DNA"/>
</dbReference>
<evidence type="ECO:0000256" key="1">
    <source>
        <dbReference type="ARBA" id="ARBA00004651"/>
    </source>
</evidence>
<evidence type="ECO:0000256" key="6">
    <source>
        <dbReference type="ARBA" id="ARBA00023136"/>
    </source>
</evidence>